<dbReference type="SUPFAM" id="SSF52540">
    <property type="entry name" value="P-loop containing nucleoside triphosphate hydrolases"/>
    <property type="match status" value="2"/>
</dbReference>
<dbReference type="FunFam" id="3.40.50.300:FF:000040">
    <property type="entry name" value="GTPase Der"/>
    <property type="match status" value="1"/>
</dbReference>
<evidence type="ECO:0000256" key="6">
    <source>
        <dbReference type="ARBA" id="ARBA00023134"/>
    </source>
</evidence>
<name>A0A0F9M5G3_9ZZZZ</name>
<feature type="domain" description="EngA-type G" evidence="8">
    <location>
        <begin position="4"/>
        <end position="168"/>
    </location>
</feature>
<dbReference type="CDD" id="cd01895">
    <property type="entry name" value="EngA2"/>
    <property type="match status" value="1"/>
</dbReference>
<keyword evidence="6" id="KW-0342">GTP-binding</keyword>
<comment type="caution">
    <text evidence="9">The sequence shown here is derived from an EMBL/GenBank/DDBJ whole genome shotgun (WGS) entry which is preliminary data.</text>
</comment>
<dbReference type="Gene3D" id="3.40.50.300">
    <property type="entry name" value="P-loop containing nucleotide triphosphate hydrolases"/>
    <property type="match status" value="2"/>
</dbReference>
<evidence type="ECO:0000256" key="1">
    <source>
        <dbReference type="ARBA" id="ARBA00008279"/>
    </source>
</evidence>
<dbReference type="CDD" id="cd01894">
    <property type="entry name" value="EngA1"/>
    <property type="match status" value="1"/>
</dbReference>
<dbReference type="PRINTS" id="PR00326">
    <property type="entry name" value="GTP1OBG"/>
</dbReference>
<evidence type="ECO:0000259" key="8">
    <source>
        <dbReference type="PROSITE" id="PS51712"/>
    </source>
</evidence>
<dbReference type="InterPro" id="IPR005225">
    <property type="entry name" value="Small_GTP-bd"/>
</dbReference>
<comment type="similarity">
    <text evidence="1">Belongs to the TRAFAC class TrmE-Era-EngA-EngB-Septin-like GTPase superfamily. EngA (Der) GTPase family.</text>
</comment>
<dbReference type="GO" id="GO:0042254">
    <property type="term" value="P:ribosome biogenesis"/>
    <property type="evidence" value="ECO:0007669"/>
    <property type="project" value="UniProtKB-KW"/>
</dbReference>
<dbReference type="PANTHER" id="PTHR43834">
    <property type="entry name" value="GTPASE DER"/>
    <property type="match status" value="1"/>
</dbReference>
<reference evidence="9" key="1">
    <citation type="journal article" date="2015" name="Nature">
        <title>Complex archaea that bridge the gap between prokaryotes and eukaryotes.</title>
        <authorList>
            <person name="Spang A."/>
            <person name="Saw J.H."/>
            <person name="Jorgensen S.L."/>
            <person name="Zaremba-Niedzwiedzka K."/>
            <person name="Martijn J."/>
            <person name="Lind A.E."/>
            <person name="van Eijk R."/>
            <person name="Schleper C."/>
            <person name="Guy L."/>
            <person name="Ettema T.J."/>
        </authorList>
    </citation>
    <scope>NUCLEOTIDE SEQUENCE</scope>
</reference>
<protein>
    <recommendedName>
        <fullName evidence="2">GTPase Der</fullName>
    </recommendedName>
    <alternativeName>
        <fullName evidence="7">GTP-binding protein EngA</fullName>
    </alternativeName>
</protein>
<keyword evidence="3" id="KW-0690">Ribosome biogenesis</keyword>
<dbReference type="AlphaFoldDB" id="A0A0F9M5G3"/>
<evidence type="ECO:0000256" key="5">
    <source>
        <dbReference type="ARBA" id="ARBA00022741"/>
    </source>
</evidence>
<dbReference type="SMART" id="SM00382">
    <property type="entry name" value="AAA"/>
    <property type="match status" value="2"/>
</dbReference>
<dbReference type="NCBIfam" id="TIGR03594">
    <property type="entry name" value="GTPase_EngA"/>
    <property type="match status" value="1"/>
</dbReference>
<dbReference type="Pfam" id="PF01926">
    <property type="entry name" value="MMR_HSR1"/>
    <property type="match status" value="2"/>
</dbReference>
<dbReference type="PANTHER" id="PTHR43834:SF6">
    <property type="entry name" value="GTPASE DER"/>
    <property type="match status" value="1"/>
</dbReference>
<evidence type="ECO:0000313" key="9">
    <source>
        <dbReference type="EMBL" id="KKN00909.1"/>
    </source>
</evidence>
<dbReference type="InterPro" id="IPR015946">
    <property type="entry name" value="KH_dom-like_a/b"/>
</dbReference>
<dbReference type="InterPro" id="IPR032859">
    <property type="entry name" value="KH_dom-like"/>
</dbReference>
<keyword evidence="4" id="KW-0677">Repeat</keyword>
<dbReference type="NCBIfam" id="TIGR00231">
    <property type="entry name" value="small_GTP"/>
    <property type="match status" value="2"/>
</dbReference>
<evidence type="ECO:0000256" key="7">
    <source>
        <dbReference type="ARBA" id="ARBA00032345"/>
    </source>
</evidence>
<dbReference type="InterPro" id="IPR006073">
    <property type="entry name" value="GTP-bd"/>
</dbReference>
<dbReference type="InterPro" id="IPR016484">
    <property type="entry name" value="GTPase_Der"/>
</dbReference>
<dbReference type="PROSITE" id="PS51712">
    <property type="entry name" value="G_ENGA"/>
    <property type="match status" value="2"/>
</dbReference>
<keyword evidence="5" id="KW-0547">Nucleotide-binding</keyword>
<sequence length="444" mass="50390">MFLPIVAIIGRPNVGKSSLLNCLARKRISIVDPTSGVTRDRISIEIEHEGRLFELIDTGGLGLKDDVELAHEIEVQIEIALQKANLIIFVVDVRKGITPLDVEVTERLRKIKKPLLLVVNKCDTPKFELQAGEFYKLGLGEPLPISALERHGRSNLLDKIVATLPEISEKQKTLKPLMKIAIVGKRNAGKSTLINTLANEERVIVSEIAGTTRDSVDVRFEIEGKPFVAIDTAGIRKKKQIQGSIEFYGMSRVERSIRRADVVLLLIDAPRKISQVDKKIGDFIKTQFKPCILVINKWDLAEGAEVDQFTDYIQSRLPGLYFAPLSFISALNGENVIETIELAQEIFQQAHTRVSTSELNKVLEHAFDLHHPRKRKNKIAKMYYATQVSVCPPTFVLFVNHKSLFNADYERYLSNQLRKDLPFHEIPLRFYFRPKKRGQLIEHK</sequence>
<evidence type="ECO:0000256" key="2">
    <source>
        <dbReference type="ARBA" id="ARBA00020953"/>
    </source>
</evidence>
<accession>A0A0F9M5G3</accession>
<dbReference type="InterPro" id="IPR003593">
    <property type="entry name" value="AAA+_ATPase"/>
</dbReference>
<dbReference type="InterPro" id="IPR027417">
    <property type="entry name" value="P-loop_NTPase"/>
</dbReference>
<dbReference type="GO" id="GO:0005525">
    <property type="term" value="F:GTP binding"/>
    <property type="evidence" value="ECO:0007669"/>
    <property type="project" value="UniProtKB-KW"/>
</dbReference>
<dbReference type="EMBL" id="LAZR01005321">
    <property type="protein sequence ID" value="KKN00909.1"/>
    <property type="molecule type" value="Genomic_DNA"/>
</dbReference>
<dbReference type="Pfam" id="PF14714">
    <property type="entry name" value="KH_dom-like"/>
    <property type="match status" value="1"/>
</dbReference>
<feature type="domain" description="EngA-type G" evidence="8">
    <location>
        <begin position="178"/>
        <end position="351"/>
    </location>
</feature>
<dbReference type="InterPro" id="IPR031166">
    <property type="entry name" value="G_ENGA"/>
</dbReference>
<organism evidence="9">
    <name type="scientific">marine sediment metagenome</name>
    <dbReference type="NCBI Taxonomy" id="412755"/>
    <lineage>
        <taxon>unclassified sequences</taxon>
        <taxon>metagenomes</taxon>
        <taxon>ecological metagenomes</taxon>
    </lineage>
</organism>
<evidence type="ECO:0000256" key="3">
    <source>
        <dbReference type="ARBA" id="ARBA00022517"/>
    </source>
</evidence>
<dbReference type="GO" id="GO:0043022">
    <property type="term" value="F:ribosome binding"/>
    <property type="evidence" value="ECO:0007669"/>
    <property type="project" value="TreeGrafter"/>
</dbReference>
<dbReference type="HAMAP" id="MF_00195">
    <property type="entry name" value="GTPase_Der"/>
    <property type="match status" value="1"/>
</dbReference>
<gene>
    <name evidence="9" type="ORF">LCGC14_1133110</name>
</gene>
<dbReference type="PIRSF" id="PIRSF006485">
    <property type="entry name" value="GTP-binding_EngA"/>
    <property type="match status" value="1"/>
</dbReference>
<dbReference type="Gene3D" id="3.30.300.20">
    <property type="match status" value="1"/>
</dbReference>
<dbReference type="FunFam" id="3.30.300.20:FF:000004">
    <property type="entry name" value="GTPase Der"/>
    <property type="match status" value="1"/>
</dbReference>
<proteinExistence type="inferred from homology"/>
<evidence type="ECO:0000256" key="4">
    <source>
        <dbReference type="ARBA" id="ARBA00022737"/>
    </source>
</evidence>